<evidence type="ECO:0000256" key="7">
    <source>
        <dbReference type="SAM" id="Phobius"/>
    </source>
</evidence>
<dbReference type="InterPro" id="IPR013783">
    <property type="entry name" value="Ig-like_fold"/>
</dbReference>
<dbReference type="InterPro" id="IPR036179">
    <property type="entry name" value="Ig-like_dom_sf"/>
</dbReference>
<dbReference type="EMBL" id="JAIZAY010000010">
    <property type="protein sequence ID" value="KAJ8035107.1"/>
    <property type="molecule type" value="Genomic_DNA"/>
</dbReference>
<evidence type="ECO:0000313" key="11">
    <source>
        <dbReference type="Proteomes" id="UP001152320"/>
    </source>
</evidence>
<dbReference type="Gene3D" id="2.60.40.10">
    <property type="entry name" value="Immunoglobulins"/>
    <property type="match status" value="2"/>
</dbReference>
<evidence type="ECO:0000256" key="6">
    <source>
        <dbReference type="SAM" id="MobiDB-lite"/>
    </source>
</evidence>
<comment type="subcellular location">
    <subcellularLocation>
        <location evidence="1">Membrane</location>
        <topology evidence="1">Single-pass type I membrane protein</topology>
    </subcellularLocation>
</comment>
<dbReference type="PROSITE" id="PS50835">
    <property type="entry name" value="IG_LIKE"/>
    <property type="match status" value="1"/>
</dbReference>
<dbReference type="InterPro" id="IPR007110">
    <property type="entry name" value="Ig-like_dom"/>
</dbReference>
<keyword evidence="8" id="KW-0732">Signal</keyword>
<feature type="chain" id="PRO_5040416092" evidence="8">
    <location>
        <begin position="20"/>
        <end position="463"/>
    </location>
</feature>
<keyword evidence="7" id="KW-0812">Transmembrane</keyword>
<dbReference type="AlphaFoldDB" id="A0A9Q1BYK7"/>
<feature type="domain" description="Ig-like" evidence="9">
    <location>
        <begin position="15"/>
        <end position="114"/>
    </location>
</feature>
<dbReference type="GO" id="GO:0098609">
    <property type="term" value="P:cell-cell adhesion"/>
    <property type="evidence" value="ECO:0007669"/>
    <property type="project" value="TreeGrafter"/>
</dbReference>
<feature type="region of interest" description="Disordered" evidence="6">
    <location>
        <begin position="354"/>
        <end position="386"/>
    </location>
</feature>
<feature type="transmembrane region" description="Helical" evidence="7">
    <location>
        <begin position="304"/>
        <end position="329"/>
    </location>
</feature>
<dbReference type="GO" id="GO:0050839">
    <property type="term" value="F:cell adhesion molecule binding"/>
    <property type="evidence" value="ECO:0007669"/>
    <property type="project" value="TreeGrafter"/>
</dbReference>
<evidence type="ECO:0000256" key="8">
    <source>
        <dbReference type="SAM" id="SignalP"/>
    </source>
</evidence>
<keyword evidence="11" id="KW-1185">Reference proteome</keyword>
<keyword evidence="4" id="KW-0325">Glycoprotein</keyword>
<feature type="compositionally biased region" description="Basic and acidic residues" evidence="6">
    <location>
        <begin position="356"/>
        <end position="379"/>
    </location>
</feature>
<comment type="caution">
    <text evidence="10">The sequence shown here is derived from an EMBL/GenBank/DDBJ whole genome shotgun (WGS) entry which is preliminary data.</text>
</comment>
<evidence type="ECO:0000259" key="9">
    <source>
        <dbReference type="PROSITE" id="PS50835"/>
    </source>
</evidence>
<dbReference type="InterPro" id="IPR013106">
    <property type="entry name" value="Ig_V-set"/>
</dbReference>
<dbReference type="InterPro" id="IPR051275">
    <property type="entry name" value="Cell_adhesion_signaling"/>
</dbReference>
<dbReference type="PANTHER" id="PTHR11640:SF31">
    <property type="entry name" value="IRREGULAR CHIASM C-ROUGHEST PROTEIN-RELATED"/>
    <property type="match status" value="1"/>
</dbReference>
<dbReference type="Proteomes" id="UP001152320">
    <property type="component" value="Chromosome 10"/>
</dbReference>
<keyword evidence="5" id="KW-0393">Immunoglobulin domain</keyword>
<dbReference type="Pfam" id="PF07686">
    <property type="entry name" value="V-set"/>
    <property type="match status" value="1"/>
</dbReference>
<dbReference type="InterPro" id="IPR003599">
    <property type="entry name" value="Ig_sub"/>
</dbReference>
<dbReference type="SUPFAM" id="SSF48726">
    <property type="entry name" value="Immunoglobulin"/>
    <property type="match status" value="2"/>
</dbReference>
<evidence type="ECO:0000313" key="10">
    <source>
        <dbReference type="EMBL" id="KAJ8035107.1"/>
    </source>
</evidence>
<name>A0A9Q1BYK7_HOLLE</name>
<dbReference type="SMART" id="SM00409">
    <property type="entry name" value="IG"/>
    <property type="match status" value="1"/>
</dbReference>
<keyword evidence="3" id="KW-1015">Disulfide bond</keyword>
<evidence type="ECO:0000256" key="3">
    <source>
        <dbReference type="ARBA" id="ARBA00023157"/>
    </source>
</evidence>
<evidence type="ECO:0000256" key="4">
    <source>
        <dbReference type="ARBA" id="ARBA00023180"/>
    </source>
</evidence>
<keyword evidence="7" id="KW-1133">Transmembrane helix</keyword>
<keyword evidence="2 7" id="KW-0472">Membrane</keyword>
<feature type="region of interest" description="Disordered" evidence="6">
    <location>
        <begin position="400"/>
        <end position="440"/>
    </location>
</feature>
<feature type="signal peptide" evidence="8">
    <location>
        <begin position="1"/>
        <end position="19"/>
    </location>
</feature>
<sequence length="463" mass="51738">MEWLQILVISLFSFPIAVTVIIEGPKSAVYPEGTNITLQCIVSDVRNIIVWEDIQENIVIFIDKGRNTQRTKYENFFISDADENFSLTIVNAQLSDDGLYSCQEGDESKNANVTIEAWPELSVFVNDTLLVPENGITLTEDEEVVVMCKADRAKPAVHLTLKFGENEWIEAENIANSKDGLRFTTEATVTHYVSRDDTTVTCKATGLISIPPSSVKISINILHKPVCHVEVKQNIAECQCVSNPPVSTYKWYVDGKLQETELVLPFHDYIPANLMCLATNAVGTGASASRYVSLTNADGASSTFFVIIVIAAVIACGIIVCSVIFFCLYKRWKEKPKFYDAECDKLELGGGQCSVKPDDDGKDKDFQGDNSKPGEKEPSEYSEDGQPYFEASSELNIQDEKKKNTLEHHRENVNDVKKSNSVDRNGEKEPLLSKDKESNDGEYFYLNQMFEKGWGTFFNEGQI</sequence>
<feature type="compositionally biased region" description="Basic and acidic residues" evidence="6">
    <location>
        <begin position="400"/>
        <end position="439"/>
    </location>
</feature>
<evidence type="ECO:0000256" key="2">
    <source>
        <dbReference type="ARBA" id="ARBA00023136"/>
    </source>
</evidence>
<protein>
    <submittedName>
        <fullName evidence="10">Kin of IRRE-like protein 3</fullName>
    </submittedName>
</protein>
<evidence type="ECO:0000256" key="1">
    <source>
        <dbReference type="ARBA" id="ARBA00004479"/>
    </source>
</evidence>
<reference evidence="10" key="1">
    <citation type="submission" date="2021-10" db="EMBL/GenBank/DDBJ databases">
        <title>Tropical sea cucumber genome reveals ecological adaptation and Cuvierian tubules defense mechanism.</title>
        <authorList>
            <person name="Chen T."/>
        </authorList>
    </citation>
    <scope>NUCLEOTIDE SEQUENCE</scope>
    <source>
        <strain evidence="10">Nanhai2018</strain>
        <tissue evidence="10">Muscle</tissue>
    </source>
</reference>
<dbReference type="GO" id="GO:0005911">
    <property type="term" value="C:cell-cell junction"/>
    <property type="evidence" value="ECO:0007669"/>
    <property type="project" value="TreeGrafter"/>
</dbReference>
<gene>
    <name evidence="10" type="ORF">HOLleu_22222</name>
</gene>
<dbReference type="GO" id="GO:0005886">
    <property type="term" value="C:plasma membrane"/>
    <property type="evidence" value="ECO:0007669"/>
    <property type="project" value="TreeGrafter"/>
</dbReference>
<accession>A0A9Q1BYK7</accession>
<organism evidence="10 11">
    <name type="scientific">Holothuria leucospilota</name>
    <name type="common">Black long sea cucumber</name>
    <name type="synonym">Mertensiothuria leucospilota</name>
    <dbReference type="NCBI Taxonomy" id="206669"/>
    <lineage>
        <taxon>Eukaryota</taxon>
        <taxon>Metazoa</taxon>
        <taxon>Echinodermata</taxon>
        <taxon>Eleutherozoa</taxon>
        <taxon>Echinozoa</taxon>
        <taxon>Holothuroidea</taxon>
        <taxon>Aspidochirotacea</taxon>
        <taxon>Aspidochirotida</taxon>
        <taxon>Holothuriidae</taxon>
        <taxon>Holothuria</taxon>
    </lineage>
</organism>
<dbReference type="OrthoDB" id="6413693at2759"/>
<proteinExistence type="predicted"/>
<evidence type="ECO:0000256" key="5">
    <source>
        <dbReference type="ARBA" id="ARBA00023319"/>
    </source>
</evidence>
<dbReference type="PANTHER" id="PTHR11640">
    <property type="entry name" value="NEPHRIN"/>
    <property type="match status" value="1"/>
</dbReference>